<dbReference type="GO" id="GO:0006071">
    <property type="term" value="P:glycerol metabolic process"/>
    <property type="evidence" value="ECO:0007669"/>
    <property type="project" value="InterPro"/>
</dbReference>
<dbReference type="OrthoDB" id="9760324at2"/>
<dbReference type="InterPro" id="IPR048394">
    <property type="entry name" value="FakA-like_M"/>
</dbReference>
<evidence type="ECO:0000313" key="3">
    <source>
        <dbReference type="Proteomes" id="UP000076268"/>
    </source>
</evidence>
<dbReference type="AlphaFoldDB" id="A0A154BLA6"/>
<dbReference type="SMART" id="SM01121">
    <property type="entry name" value="Dak1_2"/>
    <property type="match status" value="1"/>
</dbReference>
<dbReference type="PROSITE" id="PS51480">
    <property type="entry name" value="DHAL"/>
    <property type="match status" value="1"/>
</dbReference>
<dbReference type="Pfam" id="PF21645">
    <property type="entry name" value="FakA-like_M"/>
    <property type="match status" value="1"/>
</dbReference>
<dbReference type="GO" id="GO:0004371">
    <property type="term" value="F:glycerone kinase activity"/>
    <property type="evidence" value="ECO:0007669"/>
    <property type="project" value="InterPro"/>
</dbReference>
<dbReference type="PANTHER" id="PTHR33434">
    <property type="entry name" value="DEGV DOMAIN-CONTAINING PROTEIN DR_1986-RELATED"/>
    <property type="match status" value="1"/>
</dbReference>
<sequence length="534" mass="56392">MQPSVEMITGGDFRRMINGAYRTFLREYEAINCLNVFPVPDGDTGTNMMLTLGAVTRVLAQAPESDIGALSKRAADGAIMGARGNSGVILSQIFRGIARGLQGKNEATSSELGKAFQYGILYAYRAVARPVEGTILTVAKGIAKGARRTVRENLPFPEILSAAIEAGKEELARTPELLPILKSAGVVDAGGQGLIAFLSGCLDGINGIDSAPEANFSQTLKTTSQEKVEISHPYCTEFIVDPCSQTTQAAKTVLEPLGESLVLAGGDGLLKVHIHTARPGTVLESAITWGTLHDIKIDNMADQHEHRLVHSNDGILAKTAVISVAAGDGQAEIMHRLGAVGIVSGGDTMNPAVEDFLAAVHAGKAEHYIILPNNKNVVLAASQTQKLIGDSVTVLPSVNMPQAIAALTAFDPDKSYDANIAAMTQRMNSVKAASLTIAVRDSQADGRSVSAGRFIGLLEGKIVTDAEDIDTALSALISEVITPQTEVVSLYYGSGVSSGEAERLQALLAQRFSNVQIELYNGGQPYYHLIISAE</sequence>
<comment type="caution">
    <text evidence="2">The sequence shown here is derived from an EMBL/GenBank/DDBJ whole genome shotgun (WGS) entry which is preliminary data.</text>
</comment>
<organism evidence="2 3">
    <name type="scientific">Anaerosporomusa subterranea</name>
    <dbReference type="NCBI Taxonomy" id="1794912"/>
    <lineage>
        <taxon>Bacteria</taxon>
        <taxon>Bacillati</taxon>
        <taxon>Bacillota</taxon>
        <taxon>Negativicutes</taxon>
        <taxon>Acetonemataceae</taxon>
        <taxon>Anaerosporomusa</taxon>
    </lineage>
</organism>
<keyword evidence="2" id="KW-0808">Transferase</keyword>
<dbReference type="InterPro" id="IPR004007">
    <property type="entry name" value="DhaL_dom"/>
</dbReference>
<dbReference type="Gene3D" id="1.25.40.340">
    <property type="match status" value="1"/>
</dbReference>
<dbReference type="PANTHER" id="PTHR33434:SF4">
    <property type="entry name" value="PHOSPHATASE PROTEIN"/>
    <property type="match status" value="1"/>
</dbReference>
<evidence type="ECO:0000313" key="2">
    <source>
        <dbReference type="EMBL" id="KYZ74743.1"/>
    </source>
</evidence>
<dbReference type="InterPro" id="IPR019986">
    <property type="entry name" value="YloV-like"/>
</dbReference>
<name>A0A154BLA6_ANASB</name>
<dbReference type="InterPro" id="IPR033470">
    <property type="entry name" value="FakA-like_C"/>
</dbReference>
<keyword evidence="2" id="KW-0418">Kinase</keyword>
<keyword evidence="3" id="KW-1185">Reference proteome</keyword>
<dbReference type="EMBL" id="LSGP01000028">
    <property type="protein sequence ID" value="KYZ74743.1"/>
    <property type="molecule type" value="Genomic_DNA"/>
</dbReference>
<reference evidence="2 3" key="1">
    <citation type="submission" date="2016-02" db="EMBL/GenBank/DDBJ databases">
        <title>Anaerosporomusa subterraneum gen. nov., sp. nov., a spore-forming obligate anaerobe isolated from saprolite.</title>
        <authorList>
            <person name="Choi J.K."/>
            <person name="Shah M."/>
            <person name="Yee N."/>
        </authorList>
    </citation>
    <scope>NUCLEOTIDE SEQUENCE [LARGE SCALE GENOMIC DNA]</scope>
    <source>
        <strain evidence="2 3">RU4</strain>
    </source>
</reference>
<dbReference type="Pfam" id="PF13684">
    <property type="entry name" value="FakA-like_C"/>
    <property type="match status" value="1"/>
</dbReference>
<accession>A0A154BLA6</accession>
<dbReference type="NCBIfam" id="TIGR03599">
    <property type="entry name" value="YloV"/>
    <property type="match status" value="1"/>
</dbReference>
<dbReference type="SUPFAM" id="SSF101473">
    <property type="entry name" value="DhaL-like"/>
    <property type="match status" value="1"/>
</dbReference>
<feature type="domain" description="DhaL" evidence="1">
    <location>
        <begin position="11"/>
        <end position="203"/>
    </location>
</feature>
<dbReference type="Proteomes" id="UP000076268">
    <property type="component" value="Unassembled WGS sequence"/>
</dbReference>
<dbReference type="STRING" id="1794912.AXX12_16085"/>
<dbReference type="InterPro" id="IPR050270">
    <property type="entry name" value="DegV_domain_contain"/>
</dbReference>
<dbReference type="SMART" id="SM01120">
    <property type="entry name" value="Dak2"/>
    <property type="match status" value="1"/>
</dbReference>
<dbReference type="InterPro" id="IPR036117">
    <property type="entry name" value="DhaL_dom_sf"/>
</dbReference>
<gene>
    <name evidence="2" type="ORF">AXX12_16085</name>
</gene>
<dbReference type="Pfam" id="PF02734">
    <property type="entry name" value="Dak2"/>
    <property type="match status" value="1"/>
</dbReference>
<protein>
    <submittedName>
        <fullName evidence="2">Dihydroxyacetone kinase</fullName>
    </submittedName>
</protein>
<evidence type="ECO:0000259" key="1">
    <source>
        <dbReference type="PROSITE" id="PS51480"/>
    </source>
</evidence>
<proteinExistence type="predicted"/>